<sequence>MAGPWIVRTHVNIPPEQPTSSVAVRDRGFWPLLGRAVDGRR</sequence>
<proteinExistence type="predicted"/>
<name>L1KR29_9ACTN</name>
<organism evidence="1 2">
    <name type="scientific">Streptomyces ipomoeae 91-03</name>
    <dbReference type="NCBI Taxonomy" id="698759"/>
    <lineage>
        <taxon>Bacteria</taxon>
        <taxon>Bacillati</taxon>
        <taxon>Actinomycetota</taxon>
        <taxon>Actinomycetes</taxon>
        <taxon>Kitasatosporales</taxon>
        <taxon>Streptomycetaceae</taxon>
        <taxon>Streptomyces</taxon>
    </lineage>
</organism>
<evidence type="ECO:0000313" key="2">
    <source>
        <dbReference type="Proteomes" id="UP000010411"/>
    </source>
</evidence>
<comment type="caution">
    <text evidence="1">The sequence shown here is derived from an EMBL/GenBank/DDBJ whole genome shotgun (WGS) entry which is preliminary data.</text>
</comment>
<dbReference type="Proteomes" id="UP000010411">
    <property type="component" value="Unassembled WGS sequence"/>
</dbReference>
<dbReference type="EMBL" id="AEJC01000475">
    <property type="protein sequence ID" value="EKX62940.1"/>
    <property type="molecule type" value="Genomic_DNA"/>
</dbReference>
<reference evidence="1 2" key="1">
    <citation type="submission" date="2012-11" db="EMBL/GenBank/DDBJ databases">
        <authorList>
            <person name="Huguet-Tapia J.C."/>
            <person name="Durkin A.S."/>
            <person name="Pettis G.S."/>
            <person name="Badger J.H."/>
        </authorList>
    </citation>
    <scope>NUCLEOTIDE SEQUENCE [LARGE SCALE GENOMIC DNA]</scope>
    <source>
        <strain evidence="1 2">91-03</strain>
    </source>
</reference>
<dbReference type="PATRIC" id="fig|698759.3.peg.6376"/>
<protein>
    <submittedName>
        <fullName evidence="1">Uncharacterized protein</fullName>
    </submittedName>
</protein>
<dbReference type="AlphaFoldDB" id="L1KR29"/>
<gene>
    <name evidence="1" type="ORF">STRIP9103_06018</name>
</gene>
<accession>L1KR29</accession>
<keyword evidence="2" id="KW-1185">Reference proteome</keyword>
<evidence type="ECO:0000313" key="1">
    <source>
        <dbReference type="EMBL" id="EKX62940.1"/>
    </source>
</evidence>